<evidence type="ECO:0000256" key="2">
    <source>
        <dbReference type="PROSITE-ProRule" id="PRU00192"/>
    </source>
</evidence>
<evidence type="ECO:0000313" key="6">
    <source>
        <dbReference type="Proteomes" id="UP001623348"/>
    </source>
</evidence>
<evidence type="ECO:0000259" key="4">
    <source>
        <dbReference type="PROSITE" id="PS50002"/>
    </source>
</evidence>
<proteinExistence type="predicted"/>
<keyword evidence="6" id="KW-1185">Reference proteome</keyword>
<dbReference type="PANTHER" id="PTHR24135">
    <property type="entry name" value="SH3 AND MULTIPLE ANKYRIN REPEAT DOMAINS PROTEIN"/>
    <property type="match status" value="1"/>
</dbReference>
<dbReference type="InterPro" id="IPR036034">
    <property type="entry name" value="PDZ_sf"/>
</dbReference>
<evidence type="ECO:0000313" key="5">
    <source>
        <dbReference type="EMBL" id="GAB0175375.1"/>
    </source>
</evidence>
<evidence type="ECO:0000256" key="3">
    <source>
        <dbReference type="SAM" id="MobiDB-lite"/>
    </source>
</evidence>
<dbReference type="SMART" id="SM00326">
    <property type="entry name" value="SH3"/>
    <property type="match status" value="1"/>
</dbReference>
<dbReference type="InterPro" id="IPR001452">
    <property type="entry name" value="SH3_domain"/>
</dbReference>
<dbReference type="EMBL" id="BAAFJT010000001">
    <property type="protein sequence ID" value="GAB0175375.1"/>
    <property type="molecule type" value="Genomic_DNA"/>
</dbReference>
<feature type="domain" description="SH3" evidence="4">
    <location>
        <begin position="61"/>
        <end position="120"/>
    </location>
</feature>
<dbReference type="SUPFAM" id="SSF50156">
    <property type="entry name" value="PDZ domain-like"/>
    <property type="match status" value="1"/>
</dbReference>
<evidence type="ECO:0000256" key="1">
    <source>
        <dbReference type="ARBA" id="ARBA00022443"/>
    </source>
</evidence>
<reference evidence="5 6" key="1">
    <citation type="submission" date="2024-06" db="EMBL/GenBank/DDBJ databases">
        <title>The draft genome of Grus japonensis, version 3.</title>
        <authorList>
            <person name="Nabeshima K."/>
            <person name="Suzuki S."/>
            <person name="Onuma M."/>
        </authorList>
    </citation>
    <scope>NUCLEOTIDE SEQUENCE [LARGE SCALE GENOMIC DNA]</scope>
    <source>
        <strain evidence="5 6">451A</strain>
    </source>
</reference>
<gene>
    <name evidence="5" type="ORF">GRJ2_000002700</name>
</gene>
<sequence length="281" mass="30539">MAQPAGRGGPSRELPGISTVTYVFVYSPGGPAGPPGPGPEPAPHAAPAPLRGPKRKLYSAVPGRKFIVVKSYAPQGEGEIQLNRGEAVKVLSIGEGGFWEGTVKGRTGWFPAECVEEVQMRQYDPRQETREDRTKRLFRHYTVGSYDNFTSHSDYIIEEKTAVLQKREHEGFGFVLRGAKAETPIEEFTPTPAFPALQYLESVDVEGVAWRAGLRTGDFLIENLSDRSGTRCGRCRMVRGSTGGDAVSQHTDGRGGPVLVSLSLDSAMTLQGAVLAYRFIL</sequence>
<dbReference type="PROSITE" id="PS50002">
    <property type="entry name" value="SH3"/>
    <property type="match status" value="1"/>
</dbReference>
<feature type="region of interest" description="Disordered" evidence="3">
    <location>
        <begin position="31"/>
        <end position="54"/>
    </location>
</feature>
<accession>A0ABC9VPN3</accession>
<keyword evidence="1 2" id="KW-0728">SH3 domain</keyword>
<dbReference type="InterPro" id="IPR036028">
    <property type="entry name" value="SH3-like_dom_sf"/>
</dbReference>
<organism evidence="5 6">
    <name type="scientific">Grus japonensis</name>
    <name type="common">Japanese crane</name>
    <name type="synonym">Red-crowned crane</name>
    <dbReference type="NCBI Taxonomy" id="30415"/>
    <lineage>
        <taxon>Eukaryota</taxon>
        <taxon>Metazoa</taxon>
        <taxon>Chordata</taxon>
        <taxon>Craniata</taxon>
        <taxon>Vertebrata</taxon>
        <taxon>Euteleostomi</taxon>
        <taxon>Archelosauria</taxon>
        <taxon>Archosauria</taxon>
        <taxon>Dinosauria</taxon>
        <taxon>Saurischia</taxon>
        <taxon>Theropoda</taxon>
        <taxon>Coelurosauria</taxon>
        <taxon>Aves</taxon>
        <taxon>Neognathae</taxon>
        <taxon>Neoaves</taxon>
        <taxon>Gruiformes</taxon>
        <taxon>Gruidae</taxon>
        <taxon>Grus</taxon>
    </lineage>
</organism>
<dbReference type="SUPFAM" id="SSF50044">
    <property type="entry name" value="SH3-domain"/>
    <property type="match status" value="1"/>
</dbReference>
<name>A0ABC9VPN3_GRUJA</name>
<feature type="compositionally biased region" description="Pro residues" evidence="3">
    <location>
        <begin position="31"/>
        <end position="46"/>
    </location>
</feature>
<protein>
    <submittedName>
        <fullName evidence="5">SH3 and multiple ankyrin repeat domains protein 3</fullName>
    </submittedName>
</protein>
<dbReference type="Pfam" id="PF07653">
    <property type="entry name" value="SH3_2"/>
    <property type="match status" value="1"/>
</dbReference>
<dbReference type="InterPro" id="IPR051569">
    <property type="entry name" value="SHANK"/>
</dbReference>
<dbReference type="Proteomes" id="UP001623348">
    <property type="component" value="Unassembled WGS sequence"/>
</dbReference>
<dbReference type="Gene3D" id="2.30.30.40">
    <property type="entry name" value="SH3 Domains"/>
    <property type="match status" value="1"/>
</dbReference>
<dbReference type="PANTHER" id="PTHR24135:SF4">
    <property type="entry name" value="SH3 AND MULTIPLE ANKYRIN REPEAT DOMAINS PROTEIN 3"/>
    <property type="match status" value="1"/>
</dbReference>
<dbReference type="Gene3D" id="2.30.42.10">
    <property type="match status" value="1"/>
</dbReference>
<dbReference type="AlphaFoldDB" id="A0ABC9VPN3"/>
<dbReference type="FunFam" id="2.30.30.40:FF:000025">
    <property type="entry name" value="SH3 and multiple ankyrin repeat domains protein 2"/>
    <property type="match status" value="1"/>
</dbReference>
<comment type="caution">
    <text evidence="5">The sequence shown here is derived from an EMBL/GenBank/DDBJ whole genome shotgun (WGS) entry which is preliminary data.</text>
</comment>